<dbReference type="SUPFAM" id="SSF57362">
    <property type="entry name" value="BPTI-like"/>
    <property type="match status" value="3"/>
</dbReference>
<dbReference type="PROSITE" id="PS50940">
    <property type="entry name" value="CHIT_BIND_II"/>
    <property type="match status" value="1"/>
</dbReference>
<feature type="chain" id="PRO_5041355943" description="BPTI/Kunitz inhibitor domain-containing protein" evidence="1">
    <location>
        <begin position="20"/>
        <end position="1314"/>
    </location>
</feature>
<dbReference type="PROSITE" id="PS50279">
    <property type="entry name" value="BPTI_KUNITZ_2"/>
    <property type="match status" value="3"/>
</dbReference>
<dbReference type="PROSITE" id="PS00280">
    <property type="entry name" value="BPTI_KUNITZ_1"/>
    <property type="match status" value="1"/>
</dbReference>
<feature type="domain" description="BPTI/Kunitz inhibitor" evidence="2">
    <location>
        <begin position="542"/>
        <end position="592"/>
    </location>
</feature>
<comment type="caution">
    <text evidence="4">The sequence shown here is derived from an EMBL/GenBank/DDBJ whole genome shotgun (WGS) entry which is preliminary data.</text>
</comment>
<feature type="signal peptide" evidence="1">
    <location>
        <begin position="1"/>
        <end position="19"/>
    </location>
</feature>
<dbReference type="EMBL" id="JAUCMV010000004">
    <property type="protein sequence ID" value="KAK0404272.1"/>
    <property type="molecule type" value="Genomic_DNA"/>
</dbReference>
<proteinExistence type="predicted"/>
<dbReference type="PANTHER" id="PTHR46339">
    <property type="entry name" value="PROTEIN CBG15282-RELATED"/>
    <property type="match status" value="1"/>
</dbReference>
<dbReference type="SMART" id="SM00289">
    <property type="entry name" value="WR1"/>
    <property type="match status" value="17"/>
</dbReference>
<evidence type="ECO:0000313" key="5">
    <source>
        <dbReference type="Proteomes" id="UP001175271"/>
    </source>
</evidence>
<evidence type="ECO:0000259" key="2">
    <source>
        <dbReference type="PROSITE" id="PS50279"/>
    </source>
</evidence>
<dbReference type="InterPro" id="IPR028150">
    <property type="entry name" value="Lustrin_cystein"/>
</dbReference>
<evidence type="ECO:0008006" key="6">
    <source>
        <dbReference type="Google" id="ProtNLM"/>
    </source>
</evidence>
<organism evidence="4 5">
    <name type="scientific">Steinernema hermaphroditum</name>
    <dbReference type="NCBI Taxonomy" id="289476"/>
    <lineage>
        <taxon>Eukaryota</taxon>
        <taxon>Metazoa</taxon>
        <taxon>Ecdysozoa</taxon>
        <taxon>Nematoda</taxon>
        <taxon>Chromadorea</taxon>
        <taxon>Rhabditida</taxon>
        <taxon>Tylenchina</taxon>
        <taxon>Panagrolaimomorpha</taxon>
        <taxon>Strongyloidoidea</taxon>
        <taxon>Steinernematidae</taxon>
        <taxon>Steinernema</taxon>
    </lineage>
</organism>
<dbReference type="Pfam" id="PF14625">
    <property type="entry name" value="Lustrin_cystein"/>
    <property type="match status" value="13"/>
</dbReference>
<dbReference type="Gene3D" id="4.10.410.10">
    <property type="entry name" value="Pancreatic trypsin inhibitor Kunitz domain"/>
    <property type="match status" value="3"/>
</dbReference>
<evidence type="ECO:0000256" key="1">
    <source>
        <dbReference type="SAM" id="SignalP"/>
    </source>
</evidence>
<sequence length="1314" mass="140152">MTLSLKIWVTIVLVHTVWSKLDCDPNSSAKKPDPGDVASYLYCNLEGVYARRSCVEGKEFNAKTLECELSARHSTNAVDDDPTLHALFQAPDDLCGVGVALTRLSAPVVCNPSVSSSCPRGYECTLYARSGQSFCCRQPEGGASTLSILCALEQVTFLEPRSGRPRSCALNRAESCPVGFGCNVVRGAVMRCCGQDFGCPPNSAGFVQPGSGTHLQCSPDSSSSCPRGFFCARSTLFNAHVCCSKTTSETAPSEECPGEELPEPCSASAPCPADFLCRNGRCCPAKGLCPAGMPFGGRATSCGPQNPCPDGFECVTRSGEKFCCPAPEHVCLLSWNAGTSCPSTRPSVRRFYFDGATGSCRSFQFSQCGGNANNFETVEQCEGFCLEAQCPSGVGFRVASSVAHCSPSSPATCPPSHVCLPARFGTHHVCCPSTEDVCAAGPFSAGIRCFSEVLTIQRFYFDAKTTECRPFEFFGCGATHNNFISLQECTSVCVSRHDHVCEGVPPLRDPSGAPQDCAGDVACPAGYSCREGFCCPSKKLVCSSPKTASNACIGAQRTFWVFDAAAGKCVPFYGCANKLNHFADAFSCERYCLASEVCPEGMVPRLRSGRPASCTLNLPFSCPDRHSCVRSPRSGSPVCCKWKAECPRGRRPFLIPGSDSQVACRLNAPSCPAGSECLQSSTVPNYGICCVRGAASVYNSWKFCPSGLLSNGQKCAVNAPGECPSGFVCIGRSSEGFCCKTGLSCASQATPYFVVPRQALLCDRARCPSGTICAASNVASVRICCRPSVPSKTAFCPAGGMPFFEEGSRRPKQCLSHVTGECPRSFECQASSNGLFYCCPVVAAPSCPKGMLPSGSQHECFMNSANCPSGFSCEGTSARSVCCPNPALSARCPSRSTPYLYLGRPLQCPVGSTACPSPFRCVASSVPQVHLCCTEKRRTDAQCLRGVAYEQPLSGDKIFCSPMQQGQCPLGFTCRESTVAAQFLCCSADFSSQRFEGFCPVGQIPYMPQNSRTRTPPACHMVLAPCPTDRVPYSCIYSAEKQNSFCCAPIESSLRFSRPRPSRCEAPSRPLVDGSGRPTMCDASTPCPPPFECRRSVCCSPLNPSGVFPPPAPATPLQNPAAPLQADGCPREWTKVGDKCERQYFVGQKGCTADIQCSLSCPDAKCIRGYCGCPAHKLIHRSSCVSHCPLGFIDIAGRCRDLTTVVFMDSVSDRANGTIGGFCLPTVVFEEQCIDVDNAFCDSTTITCQCKPGFELKMDFEDKGDPGRCAKLDDSKFGNETLAVAEVNSPPNDDTLPFDPLLLQIDQPVDLLLL</sequence>
<reference evidence="4" key="1">
    <citation type="submission" date="2023-06" db="EMBL/GenBank/DDBJ databases">
        <title>Genomic analysis of the entomopathogenic nematode Steinernema hermaphroditum.</title>
        <authorList>
            <person name="Schwarz E.M."/>
            <person name="Heppert J.K."/>
            <person name="Baniya A."/>
            <person name="Schwartz H.T."/>
            <person name="Tan C.-H."/>
            <person name="Antoshechkin I."/>
            <person name="Sternberg P.W."/>
            <person name="Goodrich-Blair H."/>
            <person name="Dillman A.R."/>
        </authorList>
    </citation>
    <scope>NUCLEOTIDE SEQUENCE</scope>
    <source>
        <strain evidence="4">PS9179</strain>
        <tissue evidence="4">Whole animal</tissue>
    </source>
</reference>
<evidence type="ECO:0000313" key="4">
    <source>
        <dbReference type="EMBL" id="KAK0404272.1"/>
    </source>
</evidence>
<dbReference type="GO" id="GO:0008061">
    <property type="term" value="F:chitin binding"/>
    <property type="evidence" value="ECO:0007669"/>
    <property type="project" value="InterPro"/>
</dbReference>
<dbReference type="InterPro" id="IPR036880">
    <property type="entry name" value="Kunitz_BPTI_sf"/>
</dbReference>
<name>A0AA39HEB2_9BILA</name>
<dbReference type="InterPro" id="IPR002557">
    <property type="entry name" value="Chitin-bd_dom"/>
</dbReference>
<dbReference type="SMART" id="SM00131">
    <property type="entry name" value="KU"/>
    <property type="match status" value="3"/>
</dbReference>
<dbReference type="Proteomes" id="UP001175271">
    <property type="component" value="Unassembled WGS sequence"/>
</dbReference>
<dbReference type="InterPro" id="IPR006150">
    <property type="entry name" value="Cys_repeat_1"/>
</dbReference>
<keyword evidence="5" id="KW-1185">Reference proteome</keyword>
<dbReference type="CDD" id="cd00109">
    <property type="entry name" value="Kunitz-type"/>
    <property type="match status" value="1"/>
</dbReference>
<keyword evidence="1" id="KW-0732">Signal</keyword>
<gene>
    <name evidence="4" type="ORF">QR680_017376</name>
</gene>
<accession>A0AA39HEB2</accession>
<dbReference type="GO" id="GO:0005576">
    <property type="term" value="C:extracellular region"/>
    <property type="evidence" value="ECO:0007669"/>
    <property type="project" value="InterPro"/>
</dbReference>
<evidence type="ECO:0000259" key="3">
    <source>
        <dbReference type="PROSITE" id="PS50940"/>
    </source>
</evidence>
<dbReference type="PANTHER" id="PTHR46339:SF6">
    <property type="entry name" value="BPTI_KUNITZ INHIBITOR DOMAIN-CONTAINING PROTEIN"/>
    <property type="match status" value="1"/>
</dbReference>
<dbReference type="GO" id="GO:0004867">
    <property type="term" value="F:serine-type endopeptidase inhibitor activity"/>
    <property type="evidence" value="ECO:0007669"/>
    <property type="project" value="InterPro"/>
</dbReference>
<protein>
    <recommendedName>
        <fullName evidence="6">BPTI/Kunitz inhibitor domain-containing protein</fullName>
    </recommendedName>
</protein>
<dbReference type="InterPro" id="IPR020901">
    <property type="entry name" value="Prtase_inh_Kunz-CS"/>
</dbReference>
<feature type="domain" description="BPTI/Kunitz inhibitor" evidence="2">
    <location>
        <begin position="438"/>
        <end position="493"/>
    </location>
</feature>
<dbReference type="InterPro" id="IPR002223">
    <property type="entry name" value="Kunitz_BPTI"/>
</dbReference>
<dbReference type="InterPro" id="IPR036508">
    <property type="entry name" value="Chitin-bd_dom_sf"/>
</dbReference>
<dbReference type="Pfam" id="PF00014">
    <property type="entry name" value="Kunitz_BPTI"/>
    <property type="match status" value="3"/>
</dbReference>
<feature type="domain" description="BPTI/Kunitz inhibitor" evidence="2">
    <location>
        <begin position="331"/>
        <end position="385"/>
    </location>
</feature>
<feature type="domain" description="Chitin-binding type-2" evidence="3">
    <location>
        <begin position="20"/>
        <end position="77"/>
    </location>
</feature>
<dbReference type="InterPro" id="IPR053014">
    <property type="entry name" value="Cuticle_assoc_divergent"/>
</dbReference>
<dbReference type="SUPFAM" id="SSF57625">
    <property type="entry name" value="Invertebrate chitin-binding proteins"/>
    <property type="match status" value="1"/>
</dbReference>